<accession>A0AAN7AR98</accession>
<name>A0AAN7AR98_9PEZI</name>
<dbReference type="PROSITE" id="PS51229">
    <property type="entry name" value="DCUN1"/>
    <property type="match status" value="1"/>
</dbReference>
<evidence type="ECO:0000313" key="5">
    <source>
        <dbReference type="Proteomes" id="UP001303160"/>
    </source>
</evidence>
<dbReference type="PANTHER" id="PTHR12281:SF31">
    <property type="entry name" value="DCN1-LIKE PROTEIN 3"/>
    <property type="match status" value="1"/>
</dbReference>
<dbReference type="Gene3D" id="1.10.238.200">
    <property type="entry name" value="Cullin, PONY binding domain"/>
    <property type="match status" value="1"/>
</dbReference>
<feature type="compositionally biased region" description="Polar residues" evidence="2">
    <location>
        <begin position="41"/>
        <end position="53"/>
    </location>
</feature>
<dbReference type="Pfam" id="PF03556">
    <property type="entry name" value="Cullin_binding"/>
    <property type="match status" value="1"/>
</dbReference>
<sequence length="379" mass="42142">MGKSRGSEGSNGHSGFRALFASCFHKRPEQPPAKSPPSEGATETDSGDSSLHSLPNPNPDPKPPPTTKHPAIMPKAPKKSRVAAPQPTMPYRSPDAAAKGGKSKGKHKSPLKYFSAHDGASGARQQEADARKKQLEAIFDDFETEEDKNDNHDSGDPALGADSSMRYLEAVGASPADYSLLVVCEIVKAQTIGEITKEGFVEGWNEVIENLDPAVKPELAAQKRHVQSRMKQVSRDSAYYKKLYQHAFVVGKTNKAMAMDMACAMWGMLFDAEIGHEWKTAKVNWLENWQKYLEEKFYVPPPNPDLPEDENNKGKWTRTVSKDLWNQTLVFANKTLEDESLGFWSEEQAWPGIMDDFVVWCREKGVVATKSKDDMEVDE</sequence>
<dbReference type="PANTHER" id="PTHR12281">
    <property type="entry name" value="RP42 RELATED"/>
    <property type="match status" value="1"/>
</dbReference>
<dbReference type="EMBL" id="MU863985">
    <property type="protein sequence ID" value="KAK4196433.1"/>
    <property type="molecule type" value="Genomic_DNA"/>
</dbReference>
<dbReference type="InterPro" id="IPR042460">
    <property type="entry name" value="DCN1-like_PONY"/>
</dbReference>
<dbReference type="AlphaFoldDB" id="A0AAN7AR98"/>
<dbReference type="GO" id="GO:0031624">
    <property type="term" value="F:ubiquitin conjugating enzyme binding"/>
    <property type="evidence" value="ECO:0007669"/>
    <property type="project" value="TreeGrafter"/>
</dbReference>
<dbReference type="InterPro" id="IPR014764">
    <property type="entry name" value="DCN-prot"/>
</dbReference>
<evidence type="ECO:0000313" key="4">
    <source>
        <dbReference type="EMBL" id="KAK4196433.1"/>
    </source>
</evidence>
<dbReference type="GO" id="GO:0097602">
    <property type="term" value="F:cullin family protein binding"/>
    <property type="evidence" value="ECO:0007669"/>
    <property type="project" value="TreeGrafter"/>
</dbReference>
<dbReference type="GO" id="GO:0000151">
    <property type="term" value="C:ubiquitin ligase complex"/>
    <property type="evidence" value="ECO:0007669"/>
    <property type="project" value="TreeGrafter"/>
</dbReference>
<evidence type="ECO:0000259" key="3">
    <source>
        <dbReference type="PROSITE" id="PS51229"/>
    </source>
</evidence>
<comment type="caution">
    <text evidence="4">The sequence shown here is derived from an EMBL/GenBank/DDBJ whole genome shotgun (WGS) entry which is preliminary data.</text>
</comment>
<gene>
    <name evidence="4" type="ORF">QBC40DRAFT_287366</name>
</gene>
<dbReference type="GO" id="GO:0032182">
    <property type="term" value="F:ubiquitin-like protein binding"/>
    <property type="evidence" value="ECO:0007669"/>
    <property type="project" value="TreeGrafter"/>
</dbReference>
<protein>
    <recommendedName>
        <fullName evidence="1">Defective in cullin neddylation protein</fullName>
    </recommendedName>
</protein>
<dbReference type="InterPro" id="IPR005176">
    <property type="entry name" value="PONY_dom"/>
</dbReference>
<proteinExistence type="predicted"/>
<reference evidence="4" key="2">
    <citation type="submission" date="2023-05" db="EMBL/GenBank/DDBJ databases">
        <authorList>
            <consortium name="Lawrence Berkeley National Laboratory"/>
            <person name="Steindorff A."/>
            <person name="Hensen N."/>
            <person name="Bonometti L."/>
            <person name="Westerberg I."/>
            <person name="Brannstrom I.O."/>
            <person name="Guillou S."/>
            <person name="Cros-Aarteil S."/>
            <person name="Calhoun S."/>
            <person name="Haridas S."/>
            <person name="Kuo A."/>
            <person name="Mondo S."/>
            <person name="Pangilinan J."/>
            <person name="Riley R."/>
            <person name="Labutti K."/>
            <person name="Andreopoulos B."/>
            <person name="Lipzen A."/>
            <person name="Chen C."/>
            <person name="Yanf M."/>
            <person name="Daum C."/>
            <person name="Ng V."/>
            <person name="Clum A."/>
            <person name="Ohm R."/>
            <person name="Martin F."/>
            <person name="Silar P."/>
            <person name="Natvig D."/>
            <person name="Lalanne C."/>
            <person name="Gautier V."/>
            <person name="Ament-Velasquez S.L."/>
            <person name="Kruys A."/>
            <person name="Hutchinson M.I."/>
            <person name="Powell A.J."/>
            <person name="Barry K."/>
            <person name="Miller A.N."/>
            <person name="Grigoriev I.V."/>
            <person name="Debuchy R."/>
            <person name="Gladieux P."/>
            <person name="Thoren M.H."/>
            <person name="Johannesson H."/>
        </authorList>
    </citation>
    <scope>NUCLEOTIDE SEQUENCE</scope>
    <source>
        <strain evidence="4">CBS 315.58</strain>
    </source>
</reference>
<keyword evidence="5" id="KW-1185">Reference proteome</keyword>
<dbReference type="Proteomes" id="UP001303160">
    <property type="component" value="Unassembled WGS sequence"/>
</dbReference>
<feature type="domain" description="DCUN1" evidence="3">
    <location>
        <begin position="130"/>
        <end position="362"/>
    </location>
</feature>
<reference evidence="4" key="1">
    <citation type="journal article" date="2023" name="Mol. Phylogenet. Evol.">
        <title>Genome-scale phylogeny and comparative genomics of the fungal order Sordariales.</title>
        <authorList>
            <person name="Hensen N."/>
            <person name="Bonometti L."/>
            <person name="Westerberg I."/>
            <person name="Brannstrom I.O."/>
            <person name="Guillou S."/>
            <person name="Cros-Aarteil S."/>
            <person name="Calhoun S."/>
            <person name="Haridas S."/>
            <person name="Kuo A."/>
            <person name="Mondo S."/>
            <person name="Pangilinan J."/>
            <person name="Riley R."/>
            <person name="LaButti K."/>
            <person name="Andreopoulos B."/>
            <person name="Lipzen A."/>
            <person name="Chen C."/>
            <person name="Yan M."/>
            <person name="Daum C."/>
            <person name="Ng V."/>
            <person name="Clum A."/>
            <person name="Steindorff A."/>
            <person name="Ohm R.A."/>
            <person name="Martin F."/>
            <person name="Silar P."/>
            <person name="Natvig D.O."/>
            <person name="Lalanne C."/>
            <person name="Gautier V."/>
            <person name="Ament-Velasquez S.L."/>
            <person name="Kruys A."/>
            <person name="Hutchinson M.I."/>
            <person name="Powell A.J."/>
            <person name="Barry K."/>
            <person name="Miller A.N."/>
            <person name="Grigoriev I.V."/>
            <person name="Debuchy R."/>
            <person name="Gladieux P."/>
            <person name="Hiltunen Thoren M."/>
            <person name="Johannesson H."/>
        </authorList>
    </citation>
    <scope>NUCLEOTIDE SEQUENCE</scope>
    <source>
        <strain evidence="4">CBS 315.58</strain>
    </source>
</reference>
<feature type="compositionally biased region" description="Pro residues" evidence="2">
    <location>
        <begin position="56"/>
        <end position="67"/>
    </location>
</feature>
<feature type="compositionally biased region" description="Basic residues" evidence="2">
    <location>
        <begin position="101"/>
        <end position="110"/>
    </location>
</feature>
<comment type="function">
    <text evidence="1">Neddylation of cullins play an essential role in the regulation of SCF-type complexes activity.</text>
</comment>
<dbReference type="GO" id="GO:0045116">
    <property type="term" value="P:protein neddylation"/>
    <property type="evidence" value="ECO:0007669"/>
    <property type="project" value="TreeGrafter"/>
</dbReference>
<dbReference type="Gene3D" id="1.10.238.10">
    <property type="entry name" value="EF-hand"/>
    <property type="match status" value="1"/>
</dbReference>
<evidence type="ECO:0000256" key="2">
    <source>
        <dbReference type="SAM" id="MobiDB-lite"/>
    </source>
</evidence>
<evidence type="ECO:0000256" key="1">
    <source>
        <dbReference type="RuleBase" id="RU410713"/>
    </source>
</evidence>
<organism evidence="4 5">
    <name type="scientific">Triangularia verruculosa</name>
    <dbReference type="NCBI Taxonomy" id="2587418"/>
    <lineage>
        <taxon>Eukaryota</taxon>
        <taxon>Fungi</taxon>
        <taxon>Dikarya</taxon>
        <taxon>Ascomycota</taxon>
        <taxon>Pezizomycotina</taxon>
        <taxon>Sordariomycetes</taxon>
        <taxon>Sordariomycetidae</taxon>
        <taxon>Sordariales</taxon>
        <taxon>Podosporaceae</taxon>
        <taxon>Triangularia</taxon>
    </lineage>
</organism>
<feature type="region of interest" description="Disordered" evidence="2">
    <location>
        <begin position="1"/>
        <end position="131"/>
    </location>
</feature>